<gene>
    <name evidence="4" type="ORF">F3Y22_tig00110429pilonHSYRG00259</name>
</gene>
<dbReference type="AlphaFoldDB" id="A0A6A3APF5"/>
<dbReference type="PANTHER" id="PTHR43490">
    <property type="entry name" value="(+)-NEOMENTHOL DEHYDROGENASE"/>
    <property type="match status" value="1"/>
</dbReference>
<dbReference type="InterPro" id="IPR036291">
    <property type="entry name" value="NAD(P)-bd_dom_sf"/>
</dbReference>
<evidence type="ECO:0000256" key="1">
    <source>
        <dbReference type="ARBA" id="ARBA00006484"/>
    </source>
</evidence>
<protein>
    <submittedName>
        <fullName evidence="4">Uncharacterized protein</fullName>
    </submittedName>
</protein>
<dbReference type="SUPFAM" id="SSF51735">
    <property type="entry name" value="NAD(P)-binding Rossmann-fold domains"/>
    <property type="match status" value="1"/>
</dbReference>
<dbReference type="GO" id="GO:0016491">
    <property type="term" value="F:oxidoreductase activity"/>
    <property type="evidence" value="ECO:0007669"/>
    <property type="project" value="UniProtKB-KW"/>
</dbReference>
<proteinExistence type="inferred from homology"/>
<name>A0A6A3APF5_HIBSY</name>
<comment type="similarity">
    <text evidence="1">Belongs to the short-chain dehydrogenases/reductases (SDR) family.</text>
</comment>
<reference evidence="4" key="1">
    <citation type="submission" date="2019-09" db="EMBL/GenBank/DDBJ databases">
        <title>Draft genome information of white flower Hibiscus syriacus.</title>
        <authorList>
            <person name="Kim Y.-M."/>
        </authorList>
    </citation>
    <scope>NUCLEOTIDE SEQUENCE [LARGE SCALE GENOMIC DNA]</scope>
    <source>
        <strain evidence="4">YM2019G1</strain>
    </source>
</reference>
<dbReference type="PANTHER" id="PTHR43490:SF99">
    <property type="entry name" value="SHORT-CHAIN DEHYDROGENASE_REDUCTASE"/>
    <property type="match status" value="1"/>
</dbReference>
<accession>A0A6A3APF5</accession>
<dbReference type="EMBL" id="VEPZ02000982">
    <property type="protein sequence ID" value="KAE8705227.1"/>
    <property type="molecule type" value="Genomic_DNA"/>
</dbReference>
<dbReference type="Proteomes" id="UP000436088">
    <property type="component" value="Unassembled WGS sequence"/>
</dbReference>
<evidence type="ECO:0000313" key="4">
    <source>
        <dbReference type="EMBL" id="KAE8705227.1"/>
    </source>
</evidence>
<dbReference type="GO" id="GO:0016020">
    <property type="term" value="C:membrane"/>
    <property type="evidence" value="ECO:0007669"/>
    <property type="project" value="TreeGrafter"/>
</dbReference>
<keyword evidence="2" id="KW-0521">NADP</keyword>
<evidence type="ECO:0000256" key="3">
    <source>
        <dbReference type="ARBA" id="ARBA00023002"/>
    </source>
</evidence>
<sequence length="159" mass="17692">MEFAKQVIEINYYGTKNMIKAMIPLMRPSPAGARIVNVRSRLGASASGTRGFLAHVGLWEFFPHIGLYPNYFLNCDVCYSDLIGRQVLHSSIGRCVLLETYGGRHMLLESYGGWVKTAMNGWSGNVSAEHAADTGVWLALLPIKEVTGKLFAERRELKL</sequence>
<evidence type="ECO:0000313" key="5">
    <source>
        <dbReference type="Proteomes" id="UP000436088"/>
    </source>
</evidence>
<evidence type="ECO:0000256" key="2">
    <source>
        <dbReference type="ARBA" id="ARBA00022857"/>
    </source>
</evidence>
<keyword evidence="3" id="KW-0560">Oxidoreductase</keyword>
<keyword evidence="5" id="KW-1185">Reference proteome</keyword>
<comment type="caution">
    <text evidence="4">The sequence shown here is derived from an EMBL/GenBank/DDBJ whole genome shotgun (WGS) entry which is preliminary data.</text>
</comment>
<organism evidence="4 5">
    <name type="scientific">Hibiscus syriacus</name>
    <name type="common">Rose of Sharon</name>
    <dbReference type="NCBI Taxonomy" id="106335"/>
    <lineage>
        <taxon>Eukaryota</taxon>
        <taxon>Viridiplantae</taxon>
        <taxon>Streptophyta</taxon>
        <taxon>Embryophyta</taxon>
        <taxon>Tracheophyta</taxon>
        <taxon>Spermatophyta</taxon>
        <taxon>Magnoliopsida</taxon>
        <taxon>eudicotyledons</taxon>
        <taxon>Gunneridae</taxon>
        <taxon>Pentapetalae</taxon>
        <taxon>rosids</taxon>
        <taxon>malvids</taxon>
        <taxon>Malvales</taxon>
        <taxon>Malvaceae</taxon>
        <taxon>Malvoideae</taxon>
        <taxon>Hibiscus</taxon>
    </lineage>
</organism>
<dbReference type="Gene3D" id="3.40.50.720">
    <property type="entry name" value="NAD(P)-binding Rossmann-like Domain"/>
    <property type="match status" value="2"/>
</dbReference>